<evidence type="ECO:0000313" key="1">
    <source>
        <dbReference type="EMBL" id="KRZ67202.1"/>
    </source>
</evidence>
<organism evidence="1 2">
    <name type="scientific">Trichinella papuae</name>
    <dbReference type="NCBI Taxonomy" id="268474"/>
    <lineage>
        <taxon>Eukaryota</taxon>
        <taxon>Metazoa</taxon>
        <taxon>Ecdysozoa</taxon>
        <taxon>Nematoda</taxon>
        <taxon>Enoplea</taxon>
        <taxon>Dorylaimia</taxon>
        <taxon>Trichinellida</taxon>
        <taxon>Trichinellidae</taxon>
        <taxon>Trichinella</taxon>
    </lineage>
</organism>
<dbReference type="AlphaFoldDB" id="A0A0V1M749"/>
<accession>A0A0V1M749</accession>
<name>A0A0V1M749_9BILA</name>
<evidence type="ECO:0000313" key="2">
    <source>
        <dbReference type="Proteomes" id="UP000054843"/>
    </source>
</evidence>
<dbReference type="Proteomes" id="UP000054843">
    <property type="component" value="Unassembled WGS sequence"/>
</dbReference>
<reference evidence="1 2" key="1">
    <citation type="submission" date="2015-01" db="EMBL/GenBank/DDBJ databases">
        <title>Evolution of Trichinella species and genotypes.</title>
        <authorList>
            <person name="Korhonen P.K."/>
            <person name="Edoardo P."/>
            <person name="Giuseppe L.R."/>
            <person name="Gasser R.B."/>
        </authorList>
    </citation>
    <scope>NUCLEOTIDE SEQUENCE [LARGE SCALE GENOMIC DNA]</scope>
    <source>
        <strain evidence="1">ISS1980</strain>
    </source>
</reference>
<proteinExistence type="predicted"/>
<comment type="caution">
    <text evidence="1">The sequence shown here is derived from an EMBL/GenBank/DDBJ whole genome shotgun (WGS) entry which is preliminary data.</text>
</comment>
<protein>
    <submittedName>
        <fullName evidence="1">Uncharacterized protein</fullName>
    </submittedName>
</protein>
<gene>
    <name evidence="1" type="ORF">T10_9560</name>
</gene>
<dbReference type="EMBL" id="JYDO01000206">
    <property type="protein sequence ID" value="KRZ67202.1"/>
    <property type="molecule type" value="Genomic_DNA"/>
</dbReference>
<keyword evidence="2" id="KW-1185">Reference proteome</keyword>
<sequence>MPQLLMIRHRYGDRYLHNGALQIGFSDLFSNVCSNNLKSKNRINHRLESSAKVSLQTTPYLWNKWPLNLSLNDI</sequence>
<dbReference type="OrthoDB" id="5929633at2759"/>